<evidence type="ECO:0000313" key="24">
    <source>
        <dbReference type="Proteomes" id="UP000472271"/>
    </source>
</evidence>
<dbReference type="CTD" id="2288"/>
<dbReference type="InterPro" id="IPR011990">
    <property type="entry name" value="TPR-like_helical_dom_sf"/>
</dbReference>
<dbReference type="PANTHER" id="PTHR46512">
    <property type="entry name" value="PEPTIDYLPROLYL ISOMERASE"/>
    <property type="match status" value="1"/>
</dbReference>
<dbReference type="RefSeq" id="XP_029992336.1">
    <property type="nucleotide sequence ID" value="XM_030136476.1"/>
</dbReference>
<evidence type="ECO:0000256" key="4">
    <source>
        <dbReference type="ARBA" id="ARBA00004245"/>
    </source>
</evidence>
<feature type="domain" description="PPIase FKBP-type" evidence="22">
    <location>
        <begin position="48"/>
        <end position="136"/>
    </location>
</feature>
<keyword evidence="9" id="KW-0493">Microtubule</keyword>
<dbReference type="SUPFAM" id="SSF54534">
    <property type="entry name" value="FKBP-like"/>
    <property type="match status" value="2"/>
</dbReference>
<dbReference type="Pfam" id="PF00254">
    <property type="entry name" value="FKBP_C"/>
    <property type="match status" value="2"/>
</dbReference>
<feature type="compositionally biased region" description="Polar residues" evidence="21">
    <location>
        <begin position="1"/>
        <end position="16"/>
    </location>
</feature>
<evidence type="ECO:0000256" key="18">
    <source>
        <dbReference type="ARBA" id="ARBA00023242"/>
    </source>
</evidence>
<evidence type="ECO:0000256" key="9">
    <source>
        <dbReference type="ARBA" id="ARBA00022701"/>
    </source>
</evidence>
<dbReference type="SUPFAM" id="SSF48452">
    <property type="entry name" value="TPR-like"/>
    <property type="match status" value="1"/>
</dbReference>
<dbReference type="Gene3D" id="3.10.50.40">
    <property type="match status" value="2"/>
</dbReference>
<evidence type="ECO:0000256" key="5">
    <source>
        <dbReference type="ARBA" id="ARBA00004514"/>
    </source>
</evidence>
<evidence type="ECO:0000256" key="17">
    <source>
        <dbReference type="ARBA" id="ARBA00023235"/>
    </source>
</evidence>
<name>A0A673C6T7_9TELE</name>
<keyword evidence="16" id="KW-0206">Cytoskeleton</keyword>
<evidence type="ECO:0000256" key="13">
    <source>
        <dbReference type="ARBA" id="ARBA00023110"/>
    </source>
</evidence>
<dbReference type="InterPro" id="IPR046357">
    <property type="entry name" value="PPIase_dom_sf"/>
</dbReference>
<evidence type="ECO:0000256" key="8">
    <source>
        <dbReference type="ARBA" id="ARBA00022553"/>
    </source>
</evidence>
<dbReference type="InterPro" id="IPR050754">
    <property type="entry name" value="FKBP4/5/8-like"/>
</dbReference>
<dbReference type="AlphaFoldDB" id="A0A673C6T7"/>
<dbReference type="Ensembl" id="ENSSORT00005049729.1">
    <property type="protein sequence ID" value="ENSSORP00005048537.1"/>
    <property type="gene ID" value="ENSSORG00005021255.1"/>
</dbReference>
<proteinExistence type="predicted"/>
<keyword evidence="14" id="KW-0496">Mitochondrion</keyword>
<keyword evidence="10" id="KW-0677">Repeat</keyword>
<feature type="domain" description="PPIase FKBP-type" evidence="22">
    <location>
        <begin position="165"/>
        <end position="251"/>
    </location>
</feature>
<reference evidence="23" key="3">
    <citation type="submission" date="2025-09" db="UniProtKB">
        <authorList>
            <consortium name="Ensembl"/>
        </authorList>
    </citation>
    <scope>IDENTIFICATION</scope>
</reference>
<evidence type="ECO:0000256" key="14">
    <source>
        <dbReference type="ARBA" id="ARBA00023128"/>
    </source>
</evidence>
<dbReference type="GeneID" id="115420881"/>
<dbReference type="OrthoDB" id="433738at2759"/>
<evidence type="ECO:0000256" key="2">
    <source>
        <dbReference type="ARBA" id="ARBA00004123"/>
    </source>
</evidence>
<feature type="region of interest" description="Disordered" evidence="21">
    <location>
        <begin position="419"/>
        <end position="454"/>
    </location>
</feature>
<comment type="catalytic activity">
    <reaction evidence="1 19">
        <text>[protein]-peptidylproline (omega=180) = [protein]-peptidylproline (omega=0)</text>
        <dbReference type="Rhea" id="RHEA:16237"/>
        <dbReference type="Rhea" id="RHEA-COMP:10747"/>
        <dbReference type="Rhea" id="RHEA-COMP:10748"/>
        <dbReference type="ChEBI" id="CHEBI:83833"/>
        <dbReference type="ChEBI" id="CHEBI:83834"/>
        <dbReference type="EC" id="5.2.1.8"/>
    </reaction>
</comment>
<keyword evidence="8" id="KW-0597">Phosphoprotein</keyword>
<keyword evidence="12" id="KW-0007">Acetylation</keyword>
<comment type="subcellular location">
    <subcellularLocation>
        <location evidence="4">Cytoplasm</location>
        <location evidence="4">Cytoskeleton</location>
    </subcellularLocation>
    <subcellularLocation>
        <location evidence="5">Cytoplasm</location>
        <location evidence="5">Cytosol</location>
    </subcellularLocation>
    <subcellularLocation>
        <location evidence="3">Mitochondrion</location>
    </subcellularLocation>
    <subcellularLocation>
        <location evidence="2">Nucleus</location>
    </subcellularLocation>
</comment>
<dbReference type="Pfam" id="PF00515">
    <property type="entry name" value="TPR_1"/>
    <property type="match status" value="1"/>
</dbReference>
<dbReference type="SMART" id="SM00028">
    <property type="entry name" value="TPR"/>
    <property type="match status" value="3"/>
</dbReference>
<dbReference type="GO" id="GO:0005739">
    <property type="term" value="C:mitochondrion"/>
    <property type="evidence" value="ECO:0007669"/>
    <property type="project" value="UniProtKB-SubCell"/>
</dbReference>
<dbReference type="FunFam" id="3.10.50.40:FF:000013">
    <property type="entry name" value="Peptidylprolyl isomerase"/>
    <property type="match status" value="1"/>
</dbReference>
<evidence type="ECO:0000313" key="23">
    <source>
        <dbReference type="Ensembl" id="ENSSORP00005048537.1"/>
    </source>
</evidence>
<evidence type="ECO:0000256" key="10">
    <source>
        <dbReference type="ARBA" id="ARBA00022737"/>
    </source>
</evidence>
<keyword evidence="24" id="KW-1185">Reference proteome</keyword>
<feature type="compositionally biased region" description="Basic and acidic residues" evidence="21">
    <location>
        <begin position="419"/>
        <end position="436"/>
    </location>
</feature>
<evidence type="ECO:0000256" key="20">
    <source>
        <dbReference type="PROSITE-ProRule" id="PRU00339"/>
    </source>
</evidence>
<keyword evidence="18" id="KW-0539">Nucleus</keyword>
<feature type="compositionally biased region" description="Basic and acidic residues" evidence="21">
    <location>
        <begin position="444"/>
        <end position="454"/>
    </location>
</feature>
<dbReference type="InterPro" id="IPR001179">
    <property type="entry name" value="PPIase_FKBP_dom"/>
</dbReference>
<keyword evidence="15" id="KW-0143">Chaperone</keyword>
<sequence>MTMTAEEQASEGQNTIPMEGEDITPKKDGGVLKLVKREGAGIELPMTGDKVFVHYVGTLLDGTHFDSSRDRGEKFSFELGKGQVIKAWDIGVATMKTGELCQLICKPEYAYGSAGSPPKIPPNATLVFEVELFDFHGEDLTEDEDGGIIRRIITKGQGYSKPNEGAAVEVTVEGTFEGRVFDQRELKFEVGDGENLSLPVGVEKAIMSMEQGEEALISLKPKYGFGNAGNGKFNIPGGAMLQYKIKLAAFEKAKESWEMNTVEKLEQSGIVKEKGTQYFKEGKFKQASVQYKRIVTWLEHETGLQEEDEKKAKALRLAAHLNLAMCFLKLQEPNQALENCDKALELDASSEKALFRRGEALFGMKEFERARDDFQRVIQLYPANKAAKSQVILCQKRIKEQHEKDKRIYGNMFQKFAERDSKKEAVKVKTESKENGSEEMEVENGEKETEREAK</sequence>
<evidence type="ECO:0000256" key="19">
    <source>
        <dbReference type="PROSITE-ProRule" id="PRU00277"/>
    </source>
</evidence>
<keyword evidence="13 19" id="KW-0697">Rotamase</keyword>
<evidence type="ECO:0000256" key="3">
    <source>
        <dbReference type="ARBA" id="ARBA00004173"/>
    </source>
</evidence>
<organism evidence="23 24">
    <name type="scientific">Sphaeramia orbicularis</name>
    <name type="common">orbiculate cardinalfish</name>
    <dbReference type="NCBI Taxonomy" id="375764"/>
    <lineage>
        <taxon>Eukaryota</taxon>
        <taxon>Metazoa</taxon>
        <taxon>Chordata</taxon>
        <taxon>Craniata</taxon>
        <taxon>Vertebrata</taxon>
        <taxon>Euteleostomi</taxon>
        <taxon>Actinopterygii</taxon>
        <taxon>Neopterygii</taxon>
        <taxon>Teleostei</taxon>
        <taxon>Neoteleostei</taxon>
        <taxon>Acanthomorphata</taxon>
        <taxon>Gobiaria</taxon>
        <taxon>Kurtiformes</taxon>
        <taxon>Apogonoidei</taxon>
        <taxon>Apogonidae</taxon>
        <taxon>Apogoninae</taxon>
        <taxon>Sphaeramia</taxon>
    </lineage>
</organism>
<dbReference type="InterPro" id="IPR019734">
    <property type="entry name" value="TPR_rpt"/>
</dbReference>
<dbReference type="Pfam" id="PF07719">
    <property type="entry name" value="TPR_2"/>
    <property type="match status" value="1"/>
</dbReference>
<dbReference type="GO" id="GO:0005634">
    <property type="term" value="C:nucleus"/>
    <property type="evidence" value="ECO:0007669"/>
    <property type="project" value="UniProtKB-SubCell"/>
</dbReference>
<evidence type="ECO:0000256" key="6">
    <source>
        <dbReference type="ARBA" id="ARBA00022481"/>
    </source>
</evidence>
<keyword evidence="6" id="KW-0488">Methylation</keyword>
<protein>
    <recommendedName>
        <fullName evidence="19">peptidylprolyl isomerase</fullName>
        <ecNumber evidence="19">5.2.1.8</ecNumber>
    </recommendedName>
</protein>
<dbReference type="FunFam" id="1.25.40.10:FF:000008">
    <property type="entry name" value="Peptidylprolyl isomerase"/>
    <property type="match status" value="1"/>
</dbReference>
<feature type="repeat" description="TPR" evidence="20">
    <location>
        <begin position="317"/>
        <end position="350"/>
    </location>
</feature>
<evidence type="ECO:0000256" key="12">
    <source>
        <dbReference type="ARBA" id="ARBA00022990"/>
    </source>
</evidence>
<evidence type="ECO:0000256" key="7">
    <source>
        <dbReference type="ARBA" id="ARBA00022490"/>
    </source>
</evidence>
<dbReference type="EC" id="5.2.1.8" evidence="19"/>
<feature type="region of interest" description="Disordered" evidence="21">
    <location>
        <begin position="1"/>
        <end position="27"/>
    </location>
</feature>
<keyword evidence="17 19" id="KW-0413">Isomerase</keyword>
<evidence type="ECO:0000256" key="1">
    <source>
        <dbReference type="ARBA" id="ARBA00000971"/>
    </source>
</evidence>
<evidence type="ECO:0000256" key="16">
    <source>
        <dbReference type="ARBA" id="ARBA00023212"/>
    </source>
</evidence>
<dbReference type="FunFam" id="3.10.50.40:FF:000011">
    <property type="entry name" value="Peptidylprolyl isomerase"/>
    <property type="match status" value="1"/>
</dbReference>
<dbReference type="PROSITE" id="PS50059">
    <property type="entry name" value="FKBP_PPIASE"/>
    <property type="match status" value="2"/>
</dbReference>
<feature type="repeat" description="TPR" evidence="20">
    <location>
        <begin position="351"/>
        <end position="384"/>
    </location>
</feature>
<gene>
    <name evidence="23" type="primary">fkbp4</name>
</gene>
<evidence type="ECO:0000256" key="21">
    <source>
        <dbReference type="SAM" id="MobiDB-lite"/>
    </source>
</evidence>
<dbReference type="Gene3D" id="1.25.40.10">
    <property type="entry name" value="Tetratricopeptide repeat domain"/>
    <property type="match status" value="1"/>
</dbReference>
<dbReference type="GO" id="GO:0003755">
    <property type="term" value="F:peptidyl-prolyl cis-trans isomerase activity"/>
    <property type="evidence" value="ECO:0007669"/>
    <property type="project" value="UniProtKB-KW"/>
</dbReference>
<keyword evidence="11 20" id="KW-0802">TPR repeat</keyword>
<evidence type="ECO:0000259" key="22">
    <source>
        <dbReference type="PROSITE" id="PS50059"/>
    </source>
</evidence>
<dbReference type="PANTHER" id="PTHR46512:SF9">
    <property type="entry name" value="PEPTIDYLPROLYL ISOMERASE"/>
    <property type="match status" value="1"/>
</dbReference>
<dbReference type="GO" id="GO:0005874">
    <property type="term" value="C:microtubule"/>
    <property type="evidence" value="ECO:0007669"/>
    <property type="project" value="UniProtKB-KW"/>
</dbReference>
<dbReference type="InterPro" id="IPR013105">
    <property type="entry name" value="TPR_2"/>
</dbReference>
<dbReference type="RefSeq" id="XP_029992335.1">
    <property type="nucleotide sequence ID" value="XM_030136475.1"/>
</dbReference>
<evidence type="ECO:0000256" key="15">
    <source>
        <dbReference type="ARBA" id="ARBA00023186"/>
    </source>
</evidence>
<evidence type="ECO:0000256" key="11">
    <source>
        <dbReference type="ARBA" id="ARBA00022803"/>
    </source>
</evidence>
<reference evidence="23" key="1">
    <citation type="submission" date="2019-06" db="EMBL/GenBank/DDBJ databases">
        <authorList>
            <consortium name="Wellcome Sanger Institute Data Sharing"/>
        </authorList>
    </citation>
    <scope>NUCLEOTIDE SEQUENCE [LARGE SCALE GENOMIC DNA]</scope>
</reference>
<keyword evidence="7" id="KW-0963">Cytoplasm</keyword>
<dbReference type="GO" id="GO:0005829">
    <property type="term" value="C:cytosol"/>
    <property type="evidence" value="ECO:0007669"/>
    <property type="project" value="UniProtKB-SubCell"/>
</dbReference>
<dbReference type="Proteomes" id="UP000472271">
    <property type="component" value="Chromosome 6"/>
</dbReference>
<reference evidence="23" key="2">
    <citation type="submission" date="2025-08" db="UniProtKB">
        <authorList>
            <consortium name="Ensembl"/>
        </authorList>
    </citation>
    <scope>IDENTIFICATION</scope>
</reference>
<accession>A0A673C6T7</accession>
<dbReference type="PROSITE" id="PS50005">
    <property type="entry name" value="TPR"/>
    <property type="match status" value="2"/>
</dbReference>